<proteinExistence type="predicted"/>
<name>A0ABS6GRN4_9BACI</name>
<feature type="non-terminal residue" evidence="1">
    <location>
        <position position="74"/>
    </location>
</feature>
<protein>
    <submittedName>
        <fullName evidence="1">Uncharacterized protein</fullName>
    </submittedName>
</protein>
<evidence type="ECO:0000313" key="1">
    <source>
        <dbReference type="EMBL" id="MBU6081766.1"/>
    </source>
</evidence>
<evidence type="ECO:0000313" key="2">
    <source>
        <dbReference type="Proteomes" id="UP000812672"/>
    </source>
</evidence>
<dbReference type="Proteomes" id="UP000812672">
    <property type="component" value="Unassembled WGS sequence"/>
</dbReference>
<sequence length="74" mass="7861">MLQLVCRAAGALRRAAEAVCRAFGVLHRAVGPFCRAAGAVCRAFGVLRRVKSIIMCKFSQVISTGKTAYSSLTS</sequence>
<comment type="caution">
    <text evidence="1">The sequence shown here is derived from an EMBL/GenBank/DDBJ whole genome shotgun (WGS) entry which is preliminary data.</text>
</comment>
<accession>A0ABS6GRN4</accession>
<gene>
    <name evidence="1" type="ORF">KQ486_12150</name>
</gene>
<reference evidence="1 2" key="1">
    <citation type="journal article" date="2011" name="Int. J. Syst. Evol. Microbiol.">
        <title>Allobacillus halotolerans gen. nov., sp. nov. isolated from shrimp paste.</title>
        <authorList>
            <person name="Sheu S.Y."/>
            <person name="Arun A.B."/>
            <person name="Jiang S.R."/>
            <person name="Young C.C."/>
            <person name="Chen W.M."/>
        </authorList>
    </citation>
    <scope>NUCLEOTIDE SEQUENCE [LARGE SCALE GENOMIC DNA]</scope>
    <source>
        <strain evidence="1 2">LMG 24826</strain>
    </source>
</reference>
<organism evidence="1 2">
    <name type="scientific">Allobacillus halotolerans</name>
    <dbReference type="NCBI Taxonomy" id="570278"/>
    <lineage>
        <taxon>Bacteria</taxon>
        <taxon>Bacillati</taxon>
        <taxon>Bacillota</taxon>
        <taxon>Bacilli</taxon>
        <taxon>Bacillales</taxon>
        <taxon>Bacillaceae</taxon>
        <taxon>Allobacillus</taxon>
    </lineage>
</organism>
<dbReference type="RefSeq" id="WP_216687768.1">
    <property type="nucleotide sequence ID" value="NZ_JAHLZF010000021.1"/>
</dbReference>
<dbReference type="EMBL" id="JAHLZF010000021">
    <property type="protein sequence ID" value="MBU6081766.1"/>
    <property type="molecule type" value="Genomic_DNA"/>
</dbReference>
<keyword evidence="2" id="KW-1185">Reference proteome</keyword>